<dbReference type="AlphaFoldDB" id="A0AAE0AZJ5"/>
<proteinExistence type="predicted"/>
<dbReference type="GO" id="GO:0003700">
    <property type="term" value="F:DNA-binding transcription factor activity"/>
    <property type="evidence" value="ECO:0007669"/>
    <property type="project" value="InterPro"/>
</dbReference>
<dbReference type="Pfam" id="PF03634">
    <property type="entry name" value="TCP"/>
    <property type="match status" value="1"/>
</dbReference>
<dbReference type="PANTHER" id="PTHR31072:SF91">
    <property type="entry name" value="TRANSCRIPTION FACTOR TCP6"/>
    <property type="match status" value="1"/>
</dbReference>
<gene>
    <name evidence="8" type="ORF">Dsin_006407</name>
</gene>
<dbReference type="Proteomes" id="UP001281410">
    <property type="component" value="Unassembled WGS sequence"/>
</dbReference>
<evidence type="ECO:0000256" key="5">
    <source>
        <dbReference type="ARBA" id="ARBA00023242"/>
    </source>
</evidence>
<evidence type="ECO:0000256" key="6">
    <source>
        <dbReference type="SAM" id="MobiDB-lite"/>
    </source>
</evidence>
<evidence type="ECO:0000313" key="8">
    <source>
        <dbReference type="EMBL" id="KAK3226545.1"/>
    </source>
</evidence>
<comment type="subcellular location">
    <subcellularLocation>
        <location evidence="1">Nucleus</location>
    </subcellularLocation>
</comment>
<evidence type="ECO:0000256" key="1">
    <source>
        <dbReference type="ARBA" id="ARBA00004123"/>
    </source>
</evidence>
<comment type="caution">
    <text evidence="8">The sequence shown here is derived from an EMBL/GenBank/DDBJ whole genome shotgun (WGS) entry which is preliminary data.</text>
</comment>
<dbReference type="GO" id="GO:0043565">
    <property type="term" value="F:sequence-specific DNA binding"/>
    <property type="evidence" value="ECO:0007669"/>
    <property type="project" value="TreeGrafter"/>
</dbReference>
<dbReference type="PROSITE" id="PS51369">
    <property type="entry name" value="TCP"/>
    <property type="match status" value="1"/>
</dbReference>
<organism evidence="8 9">
    <name type="scientific">Dipteronia sinensis</name>
    <dbReference type="NCBI Taxonomy" id="43782"/>
    <lineage>
        <taxon>Eukaryota</taxon>
        <taxon>Viridiplantae</taxon>
        <taxon>Streptophyta</taxon>
        <taxon>Embryophyta</taxon>
        <taxon>Tracheophyta</taxon>
        <taxon>Spermatophyta</taxon>
        <taxon>Magnoliopsida</taxon>
        <taxon>eudicotyledons</taxon>
        <taxon>Gunneridae</taxon>
        <taxon>Pentapetalae</taxon>
        <taxon>rosids</taxon>
        <taxon>malvids</taxon>
        <taxon>Sapindales</taxon>
        <taxon>Sapindaceae</taxon>
        <taxon>Hippocastanoideae</taxon>
        <taxon>Acereae</taxon>
        <taxon>Dipteronia</taxon>
    </lineage>
</organism>
<evidence type="ECO:0000256" key="4">
    <source>
        <dbReference type="ARBA" id="ARBA00023163"/>
    </source>
</evidence>
<evidence type="ECO:0000256" key="2">
    <source>
        <dbReference type="ARBA" id="ARBA00023015"/>
    </source>
</evidence>
<dbReference type="InterPro" id="IPR005333">
    <property type="entry name" value="Transcription_factor_TCP"/>
</dbReference>
<accession>A0AAE0AZJ5</accession>
<keyword evidence="4" id="KW-0804">Transcription</keyword>
<dbReference type="EMBL" id="JANJYJ010000002">
    <property type="protein sequence ID" value="KAK3226545.1"/>
    <property type="molecule type" value="Genomic_DNA"/>
</dbReference>
<dbReference type="InterPro" id="IPR017887">
    <property type="entry name" value="TF_TCP_subgr"/>
</dbReference>
<evidence type="ECO:0000256" key="3">
    <source>
        <dbReference type="ARBA" id="ARBA00023125"/>
    </source>
</evidence>
<evidence type="ECO:0000313" key="9">
    <source>
        <dbReference type="Proteomes" id="UP001281410"/>
    </source>
</evidence>
<sequence>MMTRHDSHALLLSLWRQYKVTKRGPPLPHLSLVGSIESAKPTSFSRNPKFPPLFSFPLSAKPSIFFTKILYMASEMVLHNNVSSDHTHQNPNLAITAAAATPANTELAVKTQLAHPRKRALPTSSSSKDRHTKVNGRGRRVRMPALCAARIFQLTRELGHRSDGETIEWLLRQAEQSIYEATGTGTVPAVAISSTAGNTPIESSPASMSCRVHPVSSGGVQGMYVAAGAPPPPSCRLDLCQPIGLQYAGNGYAGNGYRHMPFTALLLQPAATAAEEVEERRRQEEVIRDGQ</sequence>
<dbReference type="PANTHER" id="PTHR31072">
    <property type="entry name" value="TRANSCRIPTION FACTOR TCP4-RELATED"/>
    <property type="match status" value="1"/>
</dbReference>
<feature type="domain" description="TCP" evidence="7">
    <location>
        <begin position="127"/>
        <end position="181"/>
    </location>
</feature>
<keyword evidence="5" id="KW-0539">Nucleus</keyword>
<dbReference type="GO" id="GO:0005634">
    <property type="term" value="C:nucleus"/>
    <property type="evidence" value="ECO:0007669"/>
    <property type="project" value="UniProtKB-SubCell"/>
</dbReference>
<feature type="region of interest" description="Disordered" evidence="6">
    <location>
        <begin position="114"/>
        <end position="137"/>
    </location>
</feature>
<keyword evidence="3" id="KW-0238">DNA-binding</keyword>
<evidence type="ECO:0000259" key="7">
    <source>
        <dbReference type="PROSITE" id="PS51369"/>
    </source>
</evidence>
<keyword evidence="2" id="KW-0805">Transcription regulation</keyword>
<keyword evidence="9" id="KW-1185">Reference proteome</keyword>
<protein>
    <recommendedName>
        <fullName evidence="7">TCP domain-containing protein</fullName>
    </recommendedName>
</protein>
<reference evidence="8" key="1">
    <citation type="journal article" date="2023" name="Plant J.">
        <title>Genome sequences and population genomics provide insights into the demographic history, inbreeding, and mutation load of two 'living fossil' tree species of Dipteronia.</title>
        <authorList>
            <person name="Feng Y."/>
            <person name="Comes H.P."/>
            <person name="Chen J."/>
            <person name="Zhu S."/>
            <person name="Lu R."/>
            <person name="Zhang X."/>
            <person name="Li P."/>
            <person name="Qiu J."/>
            <person name="Olsen K.M."/>
            <person name="Qiu Y."/>
        </authorList>
    </citation>
    <scope>NUCLEOTIDE SEQUENCE</scope>
    <source>
        <strain evidence="8">NBL</strain>
    </source>
</reference>
<name>A0AAE0AZJ5_9ROSI</name>